<dbReference type="GO" id="GO:0005762">
    <property type="term" value="C:mitochondrial large ribosomal subunit"/>
    <property type="evidence" value="ECO:0007669"/>
    <property type="project" value="InterPro"/>
</dbReference>
<sequence length="200" mass="23339">MASTTRRLVKALDAKQLLSNFWHRETTAARSKVFNGLPKPTLPPRGSKLPIPIANPFLPILNESTRRWRPAKYSRRRQADLVKAARLLGVESHLPLGPKGQRPSRGMPEPSVNLGALKQETENRPVQWLGKPPPINEKGLYGTRRFMFKGHKWERERPEREKLLHTFKVKHDQKRRVLTNRMWKMEQKAEKERIRRGILL</sequence>
<evidence type="ECO:0000313" key="4">
    <source>
        <dbReference type="Proteomes" id="UP000886523"/>
    </source>
</evidence>
<evidence type="ECO:0000259" key="2">
    <source>
        <dbReference type="Pfam" id="PF18126"/>
    </source>
</evidence>
<dbReference type="GO" id="GO:0003735">
    <property type="term" value="F:structural constituent of ribosome"/>
    <property type="evidence" value="ECO:0007669"/>
    <property type="project" value="InterPro"/>
</dbReference>
<accession>A0A9P6AJG9</accession>
<protein>
    <recommendedName>
        <fullName evidence="2">Large ribosomal subunit protein mL59 domain-containing protein</fullName>
    </recommendedName>
</protein>
<proteinExistence type="predicted"/>
<evidence type="ECO:0000313" key="3">
    <source>
        <dbReference type="EMBL" id="KAF9506489.1"/>
    </source>
</evidence>
<dbReference type="Pfam" id="PF18126">
    <property type="entry name" value="Mitoc_mL59"/>
    <property type="match status" value="1"/>
</dbReference>
<reference evidence="3" key="1">
    <citation type="journal article" date="2020" name="Nat. Commun.">
        <title>Large-scale genome sequencing of mycorrhizal fungi provides insights into the early evolution of symbiotic traits.</title>
        <authorList>
            <person name="Miyauchi S."/>
            <person name="Kiss E."/>
            <person name="Kuo A."/>
            <person name="Drula E."/>
            <person name="Kohler A."/>
            <person name="Sanchez-Garcia M."/>
            <person name="Morin E."/>
            <person name="Andreopoulos B."/>
            <person name="Barry K.W."/>
            <person name="Bonito G."/>
            <person name="Buee M."/>
            <person name="Carver A."/>
            <person name="Chen C."/>
            <person name="Cichocki N."/>
            <person name="Clum A."/>
            <person name="Culley D."/>
            <person name="Crous P.W."/>
            <person name="Fauchery L."/>
            <person name="Girlanda M."/>
            <person name="Hayes R.D."/>
            <person name="Keri Z."/>
            <person name="LaButti K."/>
            <person name="Lipzen A."/>
            <person name="Lombard V."/>
            <person name="Magnuson J."/>
            <person name="Maillard F."/>
            <person name="Murat C."/>
            <person name="Nolan M."/>
            <person name="Ohm R.A."/>
            <person name="Pangilinan J."/>
            <person name="Pereira M.F."/>
            <person name="Perotto S."/>
            <person name="Peter M."/>
            <person name="Pfister S."/>
            <person name="Riley R."/>
            <person name="Sitrit Y."/>
            <person name="Stielow J.B."/>
            <person name="Szollosi G."/>
            <person name="Zifcakova L."/>
            <person name="Stursova M."/>
            <person name="Spatafora J.W."/>
            <person name="Tedersoo L."/>
            <person name="Vaario L.M."/>
            <person name="Yamada A."/>
            <person name="Yan M."/>
            <person name="Wang P."/>
            <person name="Xu J."/>
            <person name="Bruns T."/>
            <person name="Baldrian P."/>
            <person name="Vilgalys R."/>
            <person name="Dunand C."/>
            <person name="Henrissat B."/>
            <person name="Grigoriev I.V."/>
            <person name="Hibbett D."/>
            <person name="Nagy L.G."/>
            <person name="Martin F.M."/>
        </authorList>
    </citation>
    <scope>NUCLEOTIDE SEQUENCE</scope>
    <source>
        <strain evidence="3">UP504</strain>
    </source>
</reference>
<feature type="region of interest" description="Disordered" evidence="1">
    <location>
        <begin position="93"/>
        <end position="112"/>
    </location>
</feature>
<dbReference type="OrthoDB" id="18529at2759"/>
<dbReference type="PANTHER" id="PTHR28041:SF1">
    <property type="entry name" value="LARGE RIBOSOMAL SUBUNIT PROTEIN ML59"/>
    <property type="match status" value="1"/>
</dbReference>
<feature type="domain" description="Large ribosomal subunit protein mL59" evidence="2">
    <location>
        <begin position="18"/>
        <end position="162"/>
    </location>
</feature>
<evidence type="ECO:0000256" key="1">
    <source>
        <dbReference type="SAM" id="MobiDB-lite"/>
    </source>
</evidence>
<comment type="caution">
    <text evidence="3">The sequence shown here is derived from an EMBL/GenBank/DDBJ whole genome shotgun (WGS) entry which is preliminary data.</text>
</comment>
<keyword evidence="4" id="KW-1185">Reference proteome</keyword>
<dbReference type="InterPro" id="IPR040922">
    <property type="entry name" value="Ribosomal_mL59_dom"/>
</dbReference>
<name>A0A9P6AJG9_9AGAM</name>
<organism evidence="3 4">
    <name type="scientific">Hydnum rufescens UP504</name>
    <dbReference type="NCBI Taxonomy" id="1448309"/>
    <lineage>
        <taxon>Eukaryota</taxon>
        <taxon>Fungi</taxon>
        <taxon>Dikarya</taxon>
        <taxon>Basidiomycota</taxon>
        <taxon>Agaricomycotina</taxon>
        <taxon>Agaricomycetes</taxon>
        <taxon>Cantharellales</taxon>
        <taxon>Hydnaceae</taxon>
        <taxon>Hydnum</taxon>
    </lineage>
</organism>
<dbReference type="PANTHER" id="PTHR28041">
    <property type="entry name" value="54S RIBOSOMAL PROTEIN L25, MITOCHONDRIAL"/>
    <property type="match status" value="1"/>
</dbReference>
<gene>
    <name evidence="3" type="ORF">BS47DRAFT_1367331</name>
</gene>
<dbReference type="EMBL" id="MU129109">
    <property type="protein sequence ID" value="KAF9506489.1"/>
    <property type="molecule type" value="Genomic_DNA"/>
</dbReference>
<dbReference type="AlphaFoldDB" id="A0A9P6AJG9"/>
<dbReference type="InterPro" id="IPR037507">
    <property type="entry name" value="Ribosomal_mL59"/>
</dbReference>
<dbReference type="Proteomes" id="UP000886523">
    <property type="component" value="Unassembled WGS sequence"/>
</dbReference>